<feature type="region of interest" description="Disordered" evidence="3">
    <location>
        <begin position="638"/>
        <end position="663"/>
    </location>
</feature>
<dbReference type="Gene3D" id="4.10.60.10">
    <property type="entry name" value="Zinc finger, CCHC-type"/>
    <property type="match status" value="1"/>
</dbReference>
<feature type="compositionally biased region" description="Polar residues" evidence="3">
    <location>
        <begin position="638"/>
        <end position="654"/>
    </location>
</feature>
<reference evidence="5" key="1">
    <citation type="journal article" date="2019" name="Sci. Rep.">
        <title>Draft genome of Tanacetum cinerariifolium, the natural source of mosquito coil.</title>
        <authorList>
            <person name="Yamashiro T."/>
            <person name="Shiraishi A."/>
            <person name="Satake H."/>
            <person name="Nakayama K."/>
        </authorList>
    </citation>
    <scope>NUCLEOTIDE SEQUENCE</scope>
</reference>
<evidence type="ECO:0000259" key="4">
    <source>
        <dbReference type="PROSITE" id="PS50158"/>
    </source>
</evidence>
<feature type="compositionally biased region" description="Basic and acidic residues" evidence="3">
    <location>
        <begin position="1014"/>
        <end position="1030"/>
    </location>
</feature>
<evidence type="ECO:0000313" key="5">
    <source>
        <dbReference type="EMBL" id="GEU34123.1"/>
    </source>
</evidence>
<keyword evidence="2" id="KW-0175">Coiled coil</keyword>
<evidence type="ECO:0000256" key="2">
    <source>
        <dbReference type="SAM" id="Coils"/>
    </source>
</evidence>
<keyword evidence="1" id="KW-0863">Zinc-finger</keyword>
<dbReference type="SMART" id="SM00343">
    <property type="entry name" value="ZnF_C2HC"/>
    <property type="match status" value="1"/>
</dbReference>
<keyword evidence="1" id="KW-0862">Zinc</keyword>
<feature type="region of interest" description="Disordered" evidence="3">
    <location>
        <begin position="1001"/>
        <end position="1053"/>
    </location>
</feature>
<dbReference type="GO" id="GO:0003676">
    <property type="term" value="F:nucleic acid binding"/>
    <property type="evidence" value="ECO:0007669"/>
    <property type="project" value="InterPro"/>
</dbReference>
<name>A0A6L2JAT8_TANCI</name>
<gene>
    <name evidence="5" type="ORF">Tci_006101</name>
</gene>
<accession>A0A6L2JAT8</accession>
<organism evidence="5">
    <name type="scientific">Tanacetum cinerariifolium</name>
    <name type="common">Dalmatian daisy</name>
    <name type="synonym">Chrysanthemum cinerariifolium</name>
    <dbReference type="NCBI Taxonomy" id="118510"/>
    <lineage>
        <taxon>Eukaryota</taxon>
        <taxon>Viridiplantae</taxon>
        <taxon>Streptophyta</taxon>
        <taxon>Embryophyta</taxon>
        <taxon>Tracheophyta</taxon>
        <taxon>Spermatophyta</taxon>
        <taxon>Magnoliopsida</taxon>
        <taxon>eudicotyledons</taxon>
        <taxon>Gunneridae</taxon>
        <taxon>Pentapetalae</taxon>
        <taxon>asterids</taxon>
        <taxon>campanulids</taxon>
        <taxon>Asterales</taxon>
        <taxon>Asteraceae</taxon>
        <taxon>Asteroideae</taxon>
        <taxon>Anthemideae</taxon>
        <taxon>Anthemidinae</taxon>
        <taxon>Tanacetum</taxon>
    </lineage>
</organism>
<dbReference type="GO" id="GO:0008270">
    <property type="term" value="F:zinc ion binding"/>
    <property type="evidence" value="ECO:0007669"/>
    <property type="project" value="UniProtKB-KW"/>
</dbReference>
<protein>
    <recommendedName>
        <fullName evidence="4">CCHC-type domain-containing protein</fullName>
    </recommendedName>
</protein>
<comment type="caution">
    <text evidence="5">The sequence shown here is derived from an EMBL/GenBank/DDBJ whole genome shotgun (WGS) entry which is preliminary data.</text>
</comment>
<dbReference type="Pfam" id="PF14223">
    <property type="entry name" value="Retrotran_gag_2"/>
    <property type="match status" value="1"/>
</dbReference>
<sequence length="1517" mass="175182">MLGSEYSEQDKKAAVLYEYETFKATERELLIDIYIRYLQVINDLKKCGYSKDNCELNFKFLNNLQPEWKQYATMMRQNKNLMDINIDALYNILKQNQRDVNDAMGSKKKTVVVTSDPLSLIAKKTNVSKSKKKVVVSSDSKRSEADDFSELKKITALLAKAFNRRKFYSKTTNNNLRTSSSSQSVNKKQEFVKIDNKKVEKKDHEKKRDMSRVKCYNCKKERHFAKDCKKAKVKDYEYYKTKMLLAKKDKDEQVLLAEDQAWMESKASSSSADEKISEVSYYLSEYESESEYETSEYYDNSTNYGLFVNNDDDQEIFHYAIDSASENFIENHIDSQKDYDKSDVDHNDSEEKDQLVDKLIRKFDKKIVKCQNRVEKTNQQSKYFENQNKDLQDKYDVLKNQTTTFEMNNKELNEQLKELIKKNNDLLAQTKIDRLARSLLIQGLSNDIYSLIDSNKTTKDLWDALARHMLGSEYDEQDRKAAVLYEYETFKATEGELLLDTYIRYLQVINDLKKCGYSKDKCELNFKFLNNLQPEWKQYATMMRQNKNLIDINIDALYKILKQNQGDVNDAMGSKKKTIVVTSDPLTLIAEKTNISRSKEKVVVSLNSEGSEADDFSELKKISALLAKAFNRRKFYSKPTNNNLRTSSSSQSANKKQEFVKTDNKRKAKVKDYEYYKTKMLLAKKDKDEQVLLAEDQAWMESSKASSSSADEKISEVLSDTDESCSSAKETIAEVAYYTSEFEYETSKYYDNSTDYGLFVNDNDDQEIFHDAIESASENFIENHIDSQKDYDKNEIDHNDSEEKEYLINKLIRKFNHKIAKYQKYDFVDMNESISESVVEKPTVESNEPKTVRKENEAPIIEDWVSDRIENLIDLRVKVIRCDNRTEFKNRAMNQFCEIKGYSTNSKAFKVFNSRTRIVEENLHVKFNENTPNIARSGPNWIFDIDALTKSMNYKPVVAWNQSNDSAGIKTCDNVGKTRVETVPDKDYILLTLWTQDPPFSFSSKDSPSVGHKPSREEEKKDAEDPRNEDSEVPSTEEPRVNQEKDTNINNTNTINIVSSTDNVAGINGNVVDDNIVFRCVDDPNMPDLEEIGRFSDAENDYSGADVNNLDTYFQVNLVPTTRIHKDHLLKQRDCDKEQRKIGGSRTHTEGIDYDEVFAPVAMIQTIRLFQASASFKEFMVYQMDVKSAFLYRKIKEEILKGQPKLGLWYPKDSPFDLVGYTDSDYAGASLDRKSTTGGCRFLGAVLACSISKVMIKERMEKLLRMKLGTTKVKNINGEAQLHAKVDGKKVVISEASIRRDLWFGDEGEMANHRRIYVPPSHTKKIFGNMKMVERGFFGRRTPLFPTMMVQAQEELGEDIAIPIETYPTPTITQPSTSKPQKKQKPRKPRRQDTEEIQLSGPITNVVDKAFNKESVPTHSNDPPLSRVNILRSGKDRLKLKELIELCTKLSDRVLALETTKTAKAKEIANLKNRVKRLERKRKSRTHGLKILYKVRLSEIVEFFANEESLDKEDSSK</sequence>
<feature type="region of interest" description="Disordered" evidence="3">
    <location>
        <begin position="1367"/>
        <end position="1398"/>
    </location>
</feature>
<feature type="compositionally biased region" description="Basic residues" evidence="3">
    <location>
        <begin position="1380"/>
        <end position="1390"/>
    </location>
</feature>
<feature type="domain" description="CCHC-type" evidence="4">
    <location>
        <begin position="214"/>
        <end position="230"/>
    </location>
</feature>
<feature type="coiled-coil region" evidence="2">
    <location>
        <begin position="360"/>
        <end position="433"/>
    </location>
</feature>
<dbReference type="EMBL" id="BKCJ010000541">
    <property type="protein sequence ID" value="GEU34123.1"/>
    <property type="molecule type" value="Genomic_DNA"/>
</dbReference>
<evidence type="ECO:0000256" key="1">
    <source>
        <dbReference type="PROSITE-ProRule" id="PRU00047"/>
    </source>
</evidence>
<dbReference type="InterPro" id="IPR001878">
    <property type="entry name" value="Znf_CCHC"/>
</dbReference>
<dbReference type="SUPFAM" id="SSF57756">
    <property type="entry name" value="Retrovirus zinc finger-like domains"/>
    <property type="match status" value="1"/>
</dbReference>
<evidence type="ECO:0000256" key="3">
    <source>
        <dbReference type="SAM" id="MobiDB-lite"/>
    </source>
</evidence>
<proteinExistence type="predicted"/>
<keyword evidence="1" id="KW-0479">Metal-binding</keyword>
<feature type="compositionally biased region" description="Basic and acidic residues" evidence="3">
    <location>
        <begin position="1037"/>
        <end position="1047"/>
    </location>
</feature>
<dbReference type="InterPro" id="IPR013103">
    <property type="entry name" value="RVT_2"/>
</dbReference>
<dbReference type="InterPro" id="IPR036875">
    <property type="entry name" value="Znf_CCHC_sf"/>
</dbReference>
<dbReference type="PROSITE" id="PS50158">
    <property type="entry name" value="ZF_CCHC"/>
    <property type="match status" value="1"/>
</dbReference>
<dbReference type="Pfam" id="PF07727">
    <property type="entry name" value="RVT_2"/>
    <property type="match status" value="1"/>
</dbReference>